<feature type="compositionally biased region" description="Low complexity" evidence="1">
    <location>
        <begin position="40"/>
        <end position="61"/>
    </location>
</feature>
<feature type="compositionally biased region" description="Polar residues" evidence="1">
    <location>
        <begin position="1"/>
        <end position="11"/>
    </location>
</feature>
<feature type="region of interest" description="Disordered" evidence="1">
    <location>
        <begin position="39"/>
        <end position="61"/>
    </location>
</feature>
<feature type="region of interest" description="Disordered" evidence="1">
    <location>
        <begin position="1"/>
        <end position="26"/>
    </location>
</feature>
<feature type="compositionally biased region" description="Low complexity" evidence="1">
    <location>
        <begin position="155"/>
        <end position="170"/>
    </location>
</feature>
<protein>
    <submittedName>
        <fullName evidence="2">Uncharacterized protein</fullName>
    </submittedName>
</protein>
<feature type="compositionally biased region" description="Basic and acidic residues" evidence="1">
    <location>
        <begin position="288"/>
        <end position="305"/>
    </location>
</feature>
<dbReference type="AlphaFoldDB" id="X0MIW1"/>
<name>X0MIW1_FUSOX</name>
<organism evidence="2">
    <name type="scientific">Fusarium oxysporum f. sp. vasinfectum 25433</name>
    <dbReference type="NCBI Taxonomy" id="1089449"/>
    <lineage>
        <taxon>Eukaryota</taxon>
        <taxon>Fungi</taxon>
        <taxon>Dikarya</taxon>
        <taxon>Ascomycota</taxon>
        <taxon>Pezizomycotina</taxon>
        <taxon>Sordariomycetes</taxon>
        <taxon>Hypocreomycetidae</taxon>
        <taxon>Hypocreales</taxon>
        <taxon>Nectriaceae</taxon>
        <taxon>Fusarium</taxon>
        <taxon>Fusarium oxysporum species complex</taxon>
    </lineage>
</organism>
<evidence type="ECO:0000256" key="1">
    <source>
        <dbReference type="SAM" id="MobiDB-lite"/>
    </source>
</evidence>
<evidence type="ECO:0000313" key="2">
    <source>
        <dbReference type="EMBL" id="EXM20515.1"/>
    </source>
</evidence>
<reference evidence="2" key="1">
    <citation type="submission" date="2011-11" db="EMBL/GenBank/DDBJ databases">
        <title>The Genome Sequence of Fusarium oxysporum Cotton.</title>
        <authorList>
            <consortium name="The Broad Institute Genome Sequencing Platform"/>
            <person name="Ma L.-J."/>
            <person name="Gale L.R."/>
            <person name="Schwartz D.C."/>
            <person name="Zhou S."/>
            <person name="Corby-Kistler H."/>
            <person name="Young S.K."/>
            <person name="Zeng Q."/>
            <person name="Gargeya S."/>
            <person name="Fitzgerald M."/>
            <person name="Haas B."/>
            <person name="Abouelleil A."/>
            <person name="Alvarado L."/>
            <person name="Arachchi H.M."/>
            <person name="Berlin A."/>
            <person name="Brown A."/>
            <person name="Chapman S.B."/>
            <person name="Chen Z."/>
            <person name="Dunbar C."/>
            <person name="Freedman E."/>
            <person name="Gearin G."/>
            <person name="Goldberg J."/>
            <person name="Griggs A."/>
            <person name="Gujja S."/>
            <person name="Heiman D."/>
            <person name="Howarth C."/>
            <person name="Larson L."/>
            <person name="Lui A."/>
            <person name="MacDonald P.J.P."/>
            <person name="Montmayeur A."/>
            <person name="Murphy C."/>
            <person name="Neiman D."/>
            <person name="Pearson M."/>
            <person name="Priest M."/>
            <person name="Roberts A."/>
            <person name="Saif S."/>
            <person name="Shea T."/>
            <person name="Shenoy N."/>
            <person name="Sisk P."/>
            <person name="Stolte C."/>
            <person name="Sykes S."/>
            <person name="Wortman J."/>
            <person name="Nusbaum C."/>
            <person name="Birren B."/>
        </authorList>
    </citation>
    <scope>NUCLEOTIDE SEQUENCE [LARGE SCALE GENOMIC DNA]</scope>
    <source>
        <strain evidence="2">25433</strain>
    </source>
</reference>
<sequence>MQQWQPLQSFKPSPRGELQAREDPVSRLYKDQADQRFESIQQGQQKQRLLIEQQSQQQNQEQLFEIPQSRTFYDPQTDPQAIASVRLQLQQQQRARQLMAQQALEADLQTSGIPMNMTEFSQLNPQQLHQLRRGLAPGQHPQAQAIMAQQLALQQQHEQQQAAHAQQMQAGPNPGQPMRTAQTIQAIRQNQLALQNQMAKIEQQKQPVRQQRLGQTGQVAGLSSRIPPGSDDLVASSTAQKGTAVPYTIAQDRTKGERAHQLRLLADYGKKCHSRDSTSKVLNGRITRRSESKRSTIQDERFMSL</sequence>
<dbReference type="HOGENOM" id="CLU_912281_0_0_1"/>
<dbReference type="EMBL" id="JH657953">
    <property type="protein sequence ID" value="EXM20515.1"/>
    <property type="molecule type" value="Genomic_DNA"/>
</dbReference>
<proteinExistence type="predicted"/>
<feature type="region of interest" description="Disordered" evidence="1">
    <location>
        <begin position="285"/>
        <end position="305"/>
    </location>
</feature>
<feature type="region of interest" description="Disordered" evidence="1">
    <location>
        <begin position="155"/>
        <end position="178"/>
    </location>
</feature>
<dbReference type="Proteomes" id="UP000030701">
    <property type="component" value="Unassembled WGS sequence"/>
</dbReference>
<accession>X0MIW1</accession>
<reference evidence="2" key="2">
    <citation type="submission" date="2012-05" db="EMBL/GenBank/DDBJ databases">
        <title>The Genome Annotation of Fusarium oxysporum Cotton.</title>
        <authorList>
            <consortium name="The Broad Institute Genomics Platform"/>
            <person name="Ma L.-J."/>
            <person name="Corby-Kistler H."/>
            <person name="Broz K."/>
            <person name="Gale L.R."/>
            <person name="Jonkers W."/>
            <person name="O'Donnell K."/>
            <person name="Ploetz R."/>
            <person name="Steinberg C."/>
            <person name="Schwartz D.C."/>
            <person name="VanEtten H."/>
            <person name="Zhou S."/>
            <person name="Young S.K."/>
            <person name="Zeng Q."/>
            <person name="Gargeya S."/>
            <person name="Fitzgerald M."/>
            <person name="Abouelleil A."/>
            <person name="Alvarado L."/>
            <person name="Chapman S.B."/>
            <person name="Gainer-Dewar J."/>
            <person name="Goldberg J."/>
            <person name="Griggs A."/>
            <person name="Gujja S."/>
            <person name="Hansen M."/>
            <person name="Howarth C."/>
            <person name="Imamovic A."/>
            <person name="Ireland A."/>
            <person name="Larimer J."/>
            <person name="McCowan C."/>
            <person name="Murphy C."/>
            <person name="Pearson M."/>
            <person name="Poon T.W."/>
            <person name="Priest M."/>
            <person name="Roberts A."/>
            <person name="Saif S."/>
            <person name="Shea T."/>
            <person name="Sykes S."/>
            <person name="Wortman J."/>
            <person name="Nusbaum C."/>
            <person name="Birren B."/>
        </authorList>
    </citation>
    <scope>NUCLEOTIDE SEQUENCE</scope>
    <source>
        <strain evidence="2">25433</strain>
    </source>
</reference>
<gene>
    <name evidence="2" type="ORF">FOTG_11638</name>
</gene>